<dbReference type="PANTHER" id="PTHR34883">
    <property type="entry name" value="SERINE-RICH PROTEIN, PUTATIVE-RELATED-RELATED"/>
    <property type="match status" value="1"/>
</dbReference>
<proteinExistence type="predicted"/>
<dbReference type="AlphaFoldDB" id="A0A9P8VYL9"/>
<dbReference type="Proteomes" id="UP000777438">
    <property type="component" value="Unassembled WGS sequence"/>
</dbReference>
<dbReference type="InterPro" id="IPR008972">
    <property type="entry name" value="Cupredoxin"/>
</dbReference>
<dbReference type="EMBL" id="JAGPYM010000020">
    <property type="protein sequence ID" value="KAH6884420.1"/>
    <property type="molecule type" value="Genomic_DNA"/>
</dbReference>
<dbReference type="SUPFAM" id="SSF49503">
    <property type="entry name" value="Cupredoxins"/>
    <property type="match status" value="1"/>
</dbReference>
<keyword evidence="3" id="KW-1185">Reference proteome</keyword>
<dbReference type="PANTHER" id="PTHR34883:SF15">
    <property type="entry name" value="EXTRACELLULAR SERINE-RICH PROTEIN"/>
    <property type="match status" value="1"/>
</dbReference>
<feature type="region of interest" description="Disordered" evidence="1">
    <location>
        <begin position="120"/>
        <end position="139"/>
    </location>
</feature>
<name>A0A9P8VYL9_9HYPO</name>
<feature type="non-terminal residue" evidence="2">
    <location>
        <position position="1"/>
    </location>
</feature>
<dbReference type="InterPro" id="IPR052953">
    <property type="entry name" value="Ser-rich/MCO-related"/>
</dbReference>
<dbReference type="OrthoDB" id="2331100at2759"/>
<evidence type="ECO:0000256" key="1">
    <source>
        <dbReference type="SAM" id="MobiDB-lite"/>
    </source>
</evidence>
<dbReference type="Gene3D" id="2.60.40.420">
    <property type="entry name" value="Cupredoxins - blue copper proteins"/>
    <property type="match status" value="1"/>
</dbReference>
<sequence>NVAILSVLAAGASAATHKIEVGKGGLTFNPDTVKAAKGDVVEFHFDSNHNVVAGNFKKPCNPLSSGGFFSGDLPSDDNTVFSVTINNTEPIFYYCGVGDHCQDGMVGVINQGSDETLDDYKSAAEKASSNVSPKSAYGG</sequence>
<feature type="non-terminal residue" evidence="2">
    <location>
        <position position="139"/>
    </location>
</feature>
<gene>
    <name evidence="2" type="ORF">B0T10DRAFT_369211</name>
</gene>
<evidence type="ECO:0000313" key="3">
    <source>
        <dbReference type="Proteomes" id="UP000777438"/>
    </source>
</evidence>
<accession>A0A9P8VYL9</accession>
<dbReference type="CDD" id="cd00920">
    <property type="entry name" value="Cupredoxin"/>
    <property type="match status" value="1"/>
</dbReference>
<protein>
    <submittedName>
        <fullName evidence="2">Cupredoxin</fullName>
    </submittedName>
</protein>
<reference evidence="2 3" key="1">
    <citation type="journal article" date="2021" name="Nat. Commun.">
        <title>Genetic determinants of endophytism in the Arabidopsis root mycobiome.</title>
        <authorList>
            <person name="Mesny F."/>
            <person name="Miyauchi S."/>
            <person name="Thiergart T."/>
            <person name="Pickel B."/>
            <person name="Atanasova L."/>
            <person name="Karlsson M."/>
            <person name="Huettel B."/>
            <person name="Barry K.W."/>
            <person name="Haridas S."/>
            <person name="Chen C."/>
            <person name="Bauer D."/>
            <person name="Andreopoulos W."/>
            <person name="Pangilinan J."/>
            <person name="LaButti K."/>
            <person name="Riley R."/>
            <person name="Lipzen A."/>
            <person name="Clum A."/>
            <person name="Drula E."/>
            <person name="Henrissat B."/>
            <person name="Kohler A."/>
            <person name="Grigoriev I.V."/>
            <person name="Martin F.M."/>
            <person name="Hacquard S."/>
        </authorList>
    </citation>
    <scope>NUCLEOTIDE SEQUENCE [LARGE SCALE GENOMIC DNA]</scope>
    <source>
        <strain evidence="2 3">MPI-CAGE-CH-0241</strain>
    </source>
</reference>
<comment type="caution">
    <text evidence="2">The sequence shown here is derived from an EMBL/GenBank/DDBJ whole genome shotgun (WGS) entry which is preliminary data.</text>
</comment>
<organism evidence="2 3">
    <name type="scientific">Thelonectria olida</name>
    <dbReference type="NCBI Taxonomy" id="1576542"/>
    <lineage>
        <taxon>Eukaryota</taxon>
        <taxon>Fungi</taxon>
        <taxon>Dikarya</taxon>
        <taxon>Ascomycota</taxon>
        <taxon>Pezizomycotina</taxon>
        <taxon>Sordariomycetes</taxon>
        <taxon>Hypocreomycetidae</taxon>
        <taxon>Hypocreales</taxon>
        <taxon>Nectriaceae</taxon>
        <taxon>Thelonectria</taxon>
    </lineage>
</organism>
<evidence type="ECO:0000313" key="2">
    <source>
        <dbReference type="EMBL" id="KAH6884420.1"/>
    </source>
</evidence>